<dbReference type="InterPro" id="IPR002328">
    <property type="entry name" value="ADH_Zn_CS"/>
</dbReference>
<dbReference type="RefSeq" id="WP_378100702.1">
    <property type="nucleotide sequence ID" value="NZ_JBHSEP010000022.1"/>
</dbReference>
<sequence>MSVRKMKAFVIEAPHRAAIRTVDYPVPGPGEVTIQVRNCGICGTDYHIYEGTFLSPYPIIPGHEFSGVVEQVGEGVSSFKIGDRVTADPTLYCGECEYCLTHRTNQCSNWGALGNTVDGAMAEYVKVPARNVVKMKMAMTFAEGAFVEPVACVVHGMNRLQIRMGERVVLFGAGAMGLQLVQAIARSGASELVVVDVSKDKLELSLRLGATRGVLAEEAQDVLSRDYPQGFDVVIDVTGIPSVIERQFRHMGPTARFLQFGVTPKNATIAVNPFDLYQKDWSLIGSMAINQTFIPALRWVQEGRIDVKPLLSGTIALEQLPDMLSKPKAADMLKVQVIIGQEE</sequence>
<reference evidence="7" key="1">
    <citation type="journal article" date="2019" name="Int. J. Syst. Evol. Microbiol.">
        <title>The Global Catalogue of Microorganisms (GCM) 10K type strain sequencing project: providing services to taxonomists for standard genome sequencing and annotation.</title>
        <authorList>
            <consortium name="The Broad Institute Genomics Platform"/>
            <consortium name="The Broad Institute Genome Sequencing Center for Infectious Disease"/>
            <person name="Wu L."/>
            <person name="Ma J."/>
        </authorList>
    </citation>
    <scope>NUCLEOTIDE SEQUENCE [LARGE SCALE GENOMIC DNA]</scope>
    <source>
        <strain evidence="7">CCUG 49571</strain>
    </source>
</reference>
<gene>
    <name evidence="6" type="ORF">ACFO3S_22635</name>
</gene>
<dbReference type="Gene3D" id="3.40.50.720">
    <property type="entry name" value="NAD(P)-binding Rossmann-like Domain"/>
    <property type="match status" value="1"/>
</dbReference>
<dbReference type="Proteomes" id="UP001596028">
    <property type="component" value="Unassembled WGS sequence"/>
</dbReference>
<keyword evidence="2 4" id="KW-0862">Zinc</keyword>
<organism evidence="6 7">
    <name type="scientific">Cohnella hongkongensis</name>
    <dbReference type="NCBI Taxonomy" id="178337"/>
    <lineage>
        <taxon>Bacteria</taxon>
        <taxon>Bacillati</taxon>
        <taxon>Bacillota</taxon>
        <taxon>Bacilli</taxon>
        <taxon>Bacillales</taxon>
        <taxon>Paenibacillaceae</taxon>
        <taxon>Cohnella</taxon>
    </lineage>
</organism>
<name>A0ABV9FGG8_9BACL</name>
<dbReference type="InterPro" id="IPR020843">
    <property type="entry name" value="ER"/>
</dbReference>
<comment type="caution">
    <text evidence="6">The sequence shown here is derived from an EMBL/GenBank/DDBJ whole genome shotgun (WGS) entry which is preliminary data.</text>
</comment>
<dbReference type="InterPro" id="IPR011032">
    <property type="entry name" value="GroES-like_sf"/>
</dbReference>
<accession>A0ABV9FGG8</accession>
<feature type="domain" description="Enoyl reductase (ER)" evidence="5">
    <location>
        <begin position="17"/>
        <end position="311"/>
    </location>
</feature>
<dbReference type="InterPro" id="IPR050129">
    <property type="entry name" value="Zn_alcohol_dh"/>
</dbReference>
<protein>
    <submittedName>
        <fullName evidence="6">Zinc-dependent alcohol dehydrogenase family protein</fullName>
    </submittedName>
</protein>
<dbReference type="PROSITE" id="PS00059">
    <property type="entry name" value="ADH_ZINC"/>
    <property type="match status" value="1"/>
</dbReference>
<dbReference type="Pfam" id="PF00107">
    <property type="entry name" value="ADH_zinc_N"/>
    <property type="match status" value="1"/>
</dbReference>
<evidence type="ECO:0000256" key="1">
    <source>
        <dbReference type="ARBA" id="ARBA00022723"/>
    </source>
</evidence>
<dbReference type="EMBL" id="JBHSEP010000022">
    <property type="protein sequence ID" value="MFC4601056.1"/>
    <property type="molecule type" value="Genomic_DNA"/>
</dbReference>
<dbReference type="InterPro" id="IPR013154">
    <property type="entry name" value="ADH-like_N"/>
</dbReference>
<dbReference type="SUPFAM" id="SSF50129">
    <property type="entry name" value="GroES-like"/>
    <property type="match status" value="1"/>
</dbReference>
<evidence type="ECO:0000259" key="5">
    <source>
        <dbReference type="SMART" id="SM00829"/>
    </source>
</evidence>
<evidence type="ECO:0000256" key="4">
    <source>
        <dbReference type="RuleBase" id="RU361277"/>
    </source>
</evidence>
<keyword evidence="1 4" id="KW-0479">Metal-binding</keyword>
<evidence type="ECO:0000313" key="7">
    <source>
        <dbReference type="Proteomes" id="UP001596028"/>
    </source>
</evidence>
<dbReference type="PANTHER" id="PTHR43401:SF5">
    <property type="entry name" value="ALCOHOL DEHYDROGENASE-RELATED"/>
    <property type="match status" value="1"/>
</dbReference>
<dbReference type="PANTHER" id="PTHR43401">
    <property type="entry name" value="L-THREONINE 3-DEHYDROGENASE"/>
    <property type="match status" value="1"/>
</dbReference>
<dbReference type="SMART" id="SM00829">
    <property type="entry name" value="PKS_ER"/>
    <property type="match status" value="1"/>
</dbReference>
<proteinExistence type="inferred from homology"/>
<dbReference type="Gene3D" id="3.90.180.10">
    <property type="entry name" value="Medium-chain alcohol dehydrogenases, catalytic domain"/>
    <property type="match status" value="1"/>
</dbReference>
<keyword evidence="7" id="KW-1185">Reference proteome</keyword>
<dbReference type="InterPro" id="IPR013149">
    <property type="entry name" value="ADH-like_C"/>
</dbReference>
<evidence type="ECO:0000313" key="6">
    <source>
        <dbReference type="EMBL" id="MFC4601056.1"/>
    </source>
</evidence>
<comment type="cofactor">
    <cofactor evidence="4">
        <name>Zn(2+)</name>
        <dbReference type="ChEBI" id="CHEBI:29105"/>
    </cofactor>
</comment>
<dbReference type="Pfam" id="PF08240">
    <property type="entry name" value="ADH_N"/>
    <property type="match status" value="1"/>
</dbReference>
<comment type="similarity">
    <text evidence="4">Belongs to the zinc-containing alcohol dehydrogenase family.</text>
</comment>
<dbReference type="CDD" id="cd08234">
    <property type="entry name" value="threonine_DH_like"/>
    <property type="match status" value="1"/>
</dbReference>
<evidence type="ECO:0000256" key="2">
    <source>
        <dbReference type="ARBA" id="ARBA00022833"/>
    </source>
</evidence>
<keyword evidence="3" id="KW-0560">Oxidoreductase</keyword>
<evidence type="ECO:0000256" key="3">
    <source>
        <dbReference type="ARBA" id="ARBA00023002"/>
    </source>
</evidence>
<dbReference type="SUPFAM" id="SSF51735">
    <property type="entry name" value="NAD(P)-binding Rossmann-fold domains"/>
    <property type="match status" value="1"/>
</dbReference>
<dbReference type="InterPro" id="IPR036291">
    <property type="entry name" value="NAD(P)-bd_dom_sf"/>
</dbReference>